<dbReference type="Gene3D" id="3.40.50.150">
    <property type="entry name" value="Vaccinia Virus protein VP39"/>
    <property type="match status" value="1"/>
</dbReference>
<evidence type="ECO:0000313" key="1">
    <source>
        <dbReference type="EMBL" id="OWZ04362.1"/>
    </source>
</evidence>
<reference evidence="2" key="1">
    <citation type="submission" date="2017-03" db="EMBL/GenBank/DDBJ databases">
        <title>Phytopthora megakarya and P. palmivora, two closely related causual agents of cacao black pod achieved similar genome size and gene model numbers by different mechanisms.</title>
        <authorList>
            <person name="Ali S."/>
            <person name="Shao J."/>
            <person name="Larry D.J."/>
            <person name="Kronmiller B."/>
            <person name="Shen D."/>
            <person name="Strem M.D."/>
            <person name="Melnick R.L."/>
            <person name="Guiltinan M.J."/>
            <person name="Tyler B.M."/>
            <person name="Meinhardt L.W."/>
            <person name="Bailey B.A."/>
        </authorList>
    </citation>
    <scope>NUCLEOTIDE SEQUENCE [LARGE SCALE GENOMIC DNA]</scope>
    <source>
        <strain evidence="2">zdho120</strain>
    </source>
</reference>
<accession>A0A225VGB7</accession>
<dbReference type="AlphaFoldDB" id="A0A225VGB7"/>
<organism evidence="1 2">
    <name type="scientific">Phytophthora megakarya</name>
    <dbReference type="NCBI Taxonomy" id="4795"/>
    <lineage>
        <taxon>Eukaryota</taxon>
        <taxon>Sar</taxon>
        <taxon>Stramenopiles</taxon>
        <taxon>Oomycota</taxon>
        <taxon>Peronosporomycetes</taxon>
        <taxon>Peronosporales</taxon>
        <taxon>Peronosporaceae</taxon>
        <taxon>Phytophthora</taxon>
    </lineage>
</organism>
<dbReference type="InterPro" id="IPR029063">
    <property type="entry name" value="SAM-dependent_MTases_sf"/>
</dbReference>
<sequence length="133" mass="15306">MYYNTEVYDWDLTRVLSRKLVRQICSGETVVDLWHRLLRSVILNSVAALQFNVERHGGITANLLLPPVLVADRVNLGLLRMSEKVWPLAVQILVKEYRKHWDVACEHVQRVKSYTPKVYHLVAAIHCVSISTA</sequence>
<name>A0A225VGB7_9STRA</name>
<dbReference type="Proteomes" id="UP000198211">
    <property type="component" value="Unassembled WGS sequence"/>
</dbReference>
<gene>
    <name evidence="1" type="ORF">PHMEG_00023746</name>
</gene>
<dbReference type="InterPro" id="IPR036849">
    <property type="entry name" value="Enolase-like_C_sf"/>
</dbReference>
<dbReference type="SUPFAM" id="SSF51604">
    <property type="entry name" value="Enolase C-terminal domain-like"/>
    <property type="match status" value="1"/>
</dbReference>
<dbReference type="STRING" id="4795.A0A225VGB7"/>
<evidence type="ECO:0000313" key="2">
    <source>
        <dbReference type="Proteomes" id="UP000198211"/>
    </source>
</evidence>
<keyword evidence="2" id="KW-1185">Reference proteome</keyword>
<proteinExistence type="predicted"/>
<comment type="caution">
    <text evidence="1">The sequence shown here is derived from an EMBL/GenBank/DDBJ whole genome shotgun (WGS) entry which is preliminary data.</text>
</comment>
<dbReference type="OrthoDB" id="263283at2759"/>
<protein>
    <submittedName>
        <fullName evidence="1">tRNA wybutosine-synthesizing protein</fullName>
    </submittedName>
</protein>
<dbReference type="EMBL" id="NBNE01005006">
    <property type="protein sequence ID" value="OWZ04362.1"/>
    <property type="molecule type" value="Genomic_DNA"/>
</dbReference>